<evidence type="ECO:0000313" key="3">
    <source>
        <dbReference type="Proteomes" id="UP000696280"/>
    </source>
</evidence>
<accession>A0A9N9PPD2</accession>
<dbReference type="EMBL" id="CAJVRL010000057">
    <property type="protein sequence ID" value="CAG8954501.1"/>
    <property type="molecule type" value="Genomic_DNA"/>
</dbReference>
<feature type="compositionally biased region" description="Polar residues" evidence="1">
    <location>
        <begin position="59"/>
        <end position="72"/>
    </location>
</feature>
<gene>
    <name evidence="2" type="ORF">HYFRA_00004414</name>
</gene>
<proteinExistence type="predicted"/>
<keyword evidence="3" id="KW-1185">Reference proteome</keyword>
<reference evidence="2" key="1">
    <citation type="submission" date="2021-07" db="EMBL/GenBank/DDBJ databases">
        <authorList>
            <person name="Durling M."/>
        </authorList>
    </citation>
    <scope>NUCLEOTIDE SEQUENCE</scope>
</reference>
<organism evidence="2 3">
    <name type="scientific">Hymenoscyphus fraxineus</name>
    <dbReference type="NCBI Taxonomy" id="746836"/>
    <lineage>
        <taxon>Eukaryota</taxon>
        <taxon>Fungi</taxon>
        <taxon>Dikarya</taxon>
        <taxon>Ascomycota</taxon>
        <taxon>Pezizomycotina</taxon>
        <taxon>Leotiomycetes</taxon>
        <taxon>Helotiales</taxon>
        <taxon>Helotiaceae</taxon>
        <taxon>Hymenoscyphus</taxon>
    </lineage>
</organism>
<evidence type="ECO:0000313" key="2">
    <source>
        <dbReference type="EMBL" id="CAG8954501.1"/>
    </source>
</evidence>
<feature type="region of interest" description="Disordered" evidence="1">
    <location>
        <begin position="44"/>
        <end position="73"/>
    </location>
</feature>
<comment type="caution">
    <text evidence="2">The sequence shown here is derived from an EMBL/GenBank/DDBJ whole genome shotgun (WGS) entry which is preliminary data.</text>
</comment>
<sequence>METTFIKVRLRSGAFVEADRLISGVRKDLSPRISSSLTACKAKRKQAVRDSQAPEFRSNYKSSKSPMDNQPKYQKGDKVWLRIGQPARSCNVTITDVKECNGIFQYKVEQDGESYKNGEWVEQRKLKENN</sequence>
<name>A0A9N9PPD2_9HELO</name>
<evidence type="ECO:0000256" key="1">
    <source>
        <dbReference type="SAM" id="MobiDB-lite"/>
    </source>
</evidence>
<protein>
    <submittedName>
        <fullName evidence="2">Uncharacterized protein</fullName>
    </submittedName>
</protein>
<dbReference type="Proteomes" id="UP000696280">
    <property type="component" value="Unassembled WGS sequence"/>
</dbReference>
<dbReference type="AlphaFoldDB" id="A0A9N9PPD2"/>